<evidence type="ECO:0000313" key="3">
    <source>
        <dbReference type="EMBL" id="MFM1724151.1"/>
    </source>
</evidence>
<organism evidence="3 4">
    <name type="scientific">Rhodococcus parequi</name>
    <dbReference type="NCBI Taxonomy" id="3137122"/>
    <lineage>
        <taxon>Bacteria</taxon>
        <taxon>Bacillati</taxon>
        <taxon>Actinomycetota</taxon>
        <taxon>Actinomycetes</taxon>
        <taxon>Mycobacteriales</taxon>
        <taxon>Nocardiaceae</taxon>
        <taxon>Rhodococcus</taxon>
    </lineage>
</organism>
<dbReference type="Pfam" id="PF04075">
    <property type="entry name" value="F420H2_quin_red"/>
    <property type="match status" value="1"/>
</dbReference>
<sequence>MTFSHPRGTRGARPPHGRLVRWANKFAMSRVRHGRKFMGMDTLVLTTVGRKSGEPRSTPVGWFAGRDGSWFIVASAAGARSNPAWYLNLAAHPDEVTIEVGGESIPVTARELHDAERAEAWAAITAAAPQFAKYEQKTDRELPVIELTRRS</sequence>
<accession>A0ABW9FHJ5</accession>
<dbReference type="PANTHER" id="PTHR39428:SF1">
    <property type="entry name" value="F420H(2)-DEPENDENT QUINONE REDUCTASE RV1261C"/>
    <property type="match status" value="1"/>
</dbReference>
<gene>
    <name evidence="3" type="ORF">ABEU20_002727</name>
</gene>
<dbReference type="NCBIfam" id="TIGR00026">
    <property type="entry name" value="hi_GC_TIGR00026"/>
    <property type="match status" value="1"/>
</dbReference>
<dbReference type="InterPro" id="IPR012349">
    <property type="entry name" value="Split_barrel_FMN-bd"/>
</dbReference>
<dbReference type="InterPro" id="IPR004378">
    <property type="entry name" value="F420H2_quin_Rdtase"/>
</dbReference>
<proteinExistence type="inferred from homology"/>
<comment type="catalytic activity">
    <reaction evidence="2">
        <text>oxidized coenzyme F420-(gamma-L-Glu)(n) + a quinol + H(+) = reduced coenzyme F420-(gamma-L-Glu)(n) + a quinone</text>
        <dbReference type="Rhea" id="RHEA:39663"/>
        <dbReference type="Rhea" id="RHEA-COMP:12939"/>
        <dbReference type="Rhea" id="RHEA-COMP:14378"/>
        <dbReference type="ChEBI" id="CHEBI:15378"/>
        <dbReference type="ChEBI" id="CHEBI:24646"/>
        <dbReference type="ChEBI" id="CHEBI:132124"/>
        <dbReference type="ChEBI" id="CHEBI:133980"/>
        <dbReference type="ChEBI" id="CHEBI:139511"/>
    </reaction>
</comment>
<evidence type="ECO:0000256" key="1">
    <source>
        <dbReference type="ARBA" id="ARBA00008710"/>
    </source>
</evidence>
<evidence type="ECO:0000256" key="2">
    <source>
        <dbReference type="ARBA" id="ARBA00049106"/>
    </source>
</evidence>
<comment type="similarity">
    <text evidence="1">Belongs to the F420H(2)-dependent quinone reductase family.</text>
</comment>
<dbReference type="EMBL" id="JBDLNV010000004">
    <property type="protein sequence ID" value="MFM1724151.1"/>
    <property type="molecule type" value="Genomic_DNA"/>
</dbReference>
<dbReference type="Proteomes" id="UP001629745">
    <property type="component" value="Unassembled WGS sequence"/>
</dbReference>
<dbReference type="RefSeq" id="WP_420164705.1">
    <property type="nucleotide sequence ID" value="NZ_JBDLNV010000004.1"/>
</dbReference>
<dbReference type="Gene3D" id="2.30.110.10">
    <property type="entry name" value="Electron Transport, Fmn-binding Protein, Chain A"/>
    <property type="match status" value="1"/>
</dbReference>
<name>A0ABW9FHJ5_9NOCA</name>
<keyword evidence="4" id="KW-1185">Reference proteome</keyword>
<dbReference type="SUPFAM" id="SSF50475">
    <property type="entry name" value="FMN-binding split barrel"/>
    <property type="match status" value="1"/>
</dbReference>
<protein>
    <submittedName>
        <fullName evidence="3">Nitroreductase/quinone reductase family protein</fullName>
    </submittedName>
</protein>
<comment type="caution">
    <text evidence="3">The sequence shown here is derived from an EMBL/GenBank/DDBJ whole genome shotgun (WGS) entry which is preliminary data.</text>
</comment>
<dbReference type="PANTHER" id="PTHR39428">
    <property type="entry name" value="F420H(2)-DEPENDENT QUINONE REDUCTASE RV1261C"/>
    <property type="match status" value="1"/>
</dbReference>
<evidence type="ECO:0000313" key="4">
    <source>
        <dbReference type="Proteomes" id="UP001629745"/>
    </source>
</evidence>
<reference evidence="3 4" key="1">
    <citation type="submission" date="2023-11" db="EMBL/GenBank/DDBJ databases">
        <authorList>
            <person name="Val-Calvo J."/>
            <person name="Scortti M."/>
            <person name="Vazquez-Boland J."/>
        </authorList>
    </citation>
    <scope>NUCLEOTIDE SEQUENCE [LARGE SCALE GENOMIC DNA]</scope>
    <source>
        <strain evidence="3 4">PAM 2766</strain>
    </source>
</reference>